<accession>A0A411ABX9</accession>
<evidence type="ECO:0000313" key="1">
    <source>
        <dbReference type="EMBL" id="QOY26847.1"/>
    </source>
</evidence>
<gene>
    <name evidence="1" type="ORF">BACVE_001858</name>
</gene>
<dbReference type="RefSeq" id="WP_017418553.1">
    <property type="nucleotide sequence ID" value="NZ_BDDG01000001.1"/>
</dbReference>
<dbReference type="Proteomes" id="UP000587477">
    <property type="component" value="Chromosome"/>
</dbReference>
<evidence type="ECO:0000313" key="2">
    <source>
        <dbReference type="Proteomes" id="UP000587477"/>
    </source>
</evidence>
<dbReference type="AlphaFoldDB" id="A0A411ABX9"/>
<sequence length="272" mass="31687">MFVIREWKNLITDLCSDKWKISGWFCLFILTILFLIKSARLEDLKGTISIADAMDQFFSIYTFTFPLSPLFLLFVSIGVLPFFSLFRIIRYRSRSELFLALIARLFGISLCFTLLLLFSGYIISGIWCGNFVHYWDTTAGTPYIRYGDQIDLSSFSGIWMITRYFITSTLVFFFFSAAVSAIYLFLSNYIYSFIAVMSLIIMDRMMSNFYEFSILHDHLSLNLDQWLVPESFETTVFLFTGGTLLLFSIIYVQMVKKDYSNGKIDENNVKKN</sequence>
<reference evidence="2" key="1">
    <citation type="submission" date="2020-10" db="EMBL/GenBank/DDBJ databases">
        <title>Complete genome sequence of Bacillus velezensis NST6.</title>
        <authorList>
            <person name="Choi J."/>
        </authorList>
    </citation>
    <scope>NUCLEOTIDE SEQUENCE [LARGE SCALE GENOMIC DNA]</scope>
    <source>
        <strain evidence="2">NST6</strain>
    </source>
</reference>
<organism evidence="1 2">
    <name type="scientific">Bacillus velezensis</name>
    <dbReference type="NCBI Taxonomy" id="492670"/>
    <lineage>
        <taxon>Bacteria</taxon>
        <taxon>Bacillati</taxon>
        <taxon>Bacillota</taxon>
        <taxon>Bacilli</taxon>
        <taxon>Bacillales</taxon>
        <taxon>Bacillaceae</taxon>
        <taxon>Bacillus</taxon>
        <taxon>Bacillus amyloliquefaciens group</taxon>
    </lineage>
</organism>
<proteinExistence type="predicted"/>
<name>A0A411ABX9_BACVE</name>
<dbReference type="EMBL" id="CP063687">
    <property type="protein sequence ID" value="QOY26847.1"/>
    <property type="molecule type" value="Genomic_DNA"/>
</dbReference>
<protein>
    <submittedName>
        <fullName evidence="1">Uncharacterized protein</fullName>
    </submittedName>
</protein>